<keyword evidence="2" id="KW-0680">Restriction system</keyword>
<evidence type="ECO:0000256" key="1">
    <source>
        <dbReference type="ARBA" id="ARBA00010923"/>
    </source>
</evidence>
<accession>A0A561TA23</accession>
<dbReference type="AlphaFoldDB" id="A0A561TA23"/>
<dbReference type="Proteomes" id="UP000316603">
    <property type="component" value="Unassembled WGS sequence"/>
</dbReference>
<dbReference type="Gene3D" id="3.90.220.20">
    <property type="entry name" value="DNA methylase specificity domains"/>
    <property type="match status" value="2"/>
</dbReference>
<dbReference type="PANTHER" id="PTHR30408:SF12">
    <property type="entry name" value="TYPE I RESTRICTION ENZYME MJAVIII SPECIFICITY SUBUNIT"/>
    <property type="match status" value="1"/>
</dbReference>
<reference evidence="5 6" key="1">
    <citation type="submission" date="2019-06" db="EMBL/GenBank/DDBJ databases">
        <title>Sequencing the genomes of 1000 actinobacteria strains.</title>
        <authorList>
            <person name="Klenk H.-P."/>
        </authorList>
    </citation>
    <scope>NUCLEOTIDE SEQUENCE [LARGE SCALE GENOMIC DNA]</scope>
    <source>
        <strain evidence="5 6">DSM 41695</strain>
    </source>
</reference>
<sequence>MTEFVRLKRIAQVRYGLGQPPKLAIDGIPIIRATNVSQGRITTQNMIRARLSDLPLHRAPLLDEGEILVVRSGALTGDSARIPAKWSGSAPGYDLRVTPDNSIDSRYLAYCLLSRPVIDQMKLASSRAAQPHLNAEELGDTKIPVQRLEDQRRIADYLDAELTKLDDLANKKRRLVRLLNERIDSRILQHVGESEIVRSDGGSPTLPIRRVLMKVTRSAVAGSGVITAYRDGQVTERGARRSEGYTMSASTEPLGQHVHVGDVVVHGLDGFAGAIGTSEAYGNCSPVYHVCTPRNGGDSWFIGRLLRLLALQGYLGNFATSTRERAVDFRNWDLFGRIPIPVVANTEQREIGEWITQLRPLRTAIERSEALTAERRHALITAAVTGEVDIAAASGRNVTEGVTV</sequence>
<dbReference type="RefSeq" id="WP_145866150.1">
    <property type="nucleotide sequence ID" value="NZ_BNCE01000018.1"/>
</dbReference>
<dbReference type="InterPro" id="IPR044946">
    <property type="entry name" value="Restrct_endonuc_typeI_TRD_sf"/>
</dbReference>
<evidence type="ECO:0000259" key="4">
    <source>
        <dbReference type="Pfam" id="PF01420"/>
    </source>
</evidence>
<dbReference type="EMBL" id="VIWV01000001">
    <property type="protein sequence ID" value="TWF83950.1"/>
    <property type="molecule type" value="Genomic_DNA"/>
</dbReference>
<dbReference type="SUPFAM" id="SSF116734">
    <property type="entry name" value="DNA methylase specificity domain"/>
    <property type="match status" value="2"/>
</dbReference>
<organism evidence="5 6">
    <name type="scientific">Streptomyces capillispiralis</name>
    <dbReference type="NCBI Taxonomy" id="68182"/>
    <lineage>
        <taxon>Bacteria</taxon>
        <taxon>Bacillati</taxon>
        <taxon>Actinomycetota</taxon>
        <taxon>Actinomycetes</taxon>
        <taxon>Kitasatosporales</taxon>
        <taxon>Streptomycetaceae</taxon>
        <taxon>Streptomyces</taxon>
    </lineage>
</organism>
<dbReference type="Pfam" id="PF01420">
    <property type="entry name" value="Methylase_S"/>
    <property type="match status" value="1"/>
</dbReference>
<evidence type="ECO:0000256" key="2">
    <source>
        <dbReference type="ARBA" id="ARBA00022747"/>
    </source>
</evidence>
<gene>
    <name evidence="5" type="ORF">FHX78_11883</name>
</gene>
<evidence type="ECO:0000313" key="5">
    <source>
        <dbReference type="EMBL" id="TWF83950.1"/>
    </source>
</evidence>
<dbReference type="OrthoDB" id="3197085at2"/>
<feature type="domain" description="Type I restriction modification DNA specificity" evidence="4">
    <location>
        <begin position="39"/>
        <end position="171"/>
    </location>
</feature>
<dbReference type="InterPro" id="IPR000055">
    <property type="entry name" value="Restrct_endonuc_typeI_TRD"/>
</dbReference>
<name>A0A561TA23_9ACTN</name>
<dbReference type="GO" id="GO:0003677">
    <property type="term" value="F:DNA binding"/>
    <property type="evidence" value="ECO:0007669"/>
    <property type="project" value="UniProtKB-KW"/>
</dbReference>
<keyword evidence="3" id="KW-0238">DNA-binding</keyword>
<keyword evidence="6" id="KW-1185">Reference proteome</keyword>
<comment type="caution">
    <text evidence="5">The sequence shown here is derived from an EMBL/GenBank/DDBJ whole genome shotgun (WGS) entry which is preliminary data.</text>
</comment>
<evidence type="ECO:0000256" key="3">
    <source>
        <dbReference type="ARBA" id="ARBA00023125"/>
    </source>
</evidence>
<protein>
    <submittedName>
        <fullName evidence="5">Type I restriction enzyme S subunit</fullName>
    </submittedName>
</protein>
<dbReference type="InterPro" id="IPR052021">
    <property type="entry name" value="Type-I_RS_S_subunit"/>
</dbReference>
<proteinExistence type="inferred from homology"/>
<dbReference type="GO" id="GO:0009307">
    <property type="term" value="P:DNA restriction-modification system"/>
    <property type="evidence" value="ECO:0007669"/>
    <property type="project" value="UniProtKB-KW"/>
</dbReference>
<comment type="similarity">
    <text evidence="1">Belongs to the type-I restriction system S methylase family.</text>
</comment>
<dbReference type="PANTHER" id="PTHR30408">
    <property type="entry name" value="TYPE-1 RESTRICTION ENZYME ECOKI SPECIFICITY PROTEIN"/>
    <property type="match status" value="1"/>
</dbReference>
<evidence type="ECO:0000313" key="6">
    <source>
        <dbReference type="Proteomes" id="UP000316603"/>
    </source>
</evidence>